<evidence type="ECO:0000313" key="2">
    <source>
        <dbReference type="Proteomes" id="UP000286351"/>
    </source>
</evidence>
<sequence length="155" mass="17899">MSATAEMLFNLQKFQLLTLFTSKSATKNITPAYAYAWDNGIYPIGNSAAPWHSPYKDQFAITEEQVTELAELLDEKWLKKVKISFYELEAHYDIQGLANSGSEWDRGSLISACRYFYLLDWFDGDFWKGLVGHSDCPSESHSVRREFKPEDVYFL</sequence>
<accession>A0A423J7L7</accession>
<protein>
    <submittedName>
        <fullName evidence="1">Uncharacterized protein</fullName>
    </submittedName>
</protein>
<dbReference type="Proteomes" id="UP000286351">
    <property type="component" value="Unassembled WGS sequence"/>
</dbReference>
<evidence type="ECO:0000313" key="1">
    <source>
        <dbReference type="EMBL" id="RON33680.1"/>
    </source>
</evidence>
<organism evidence="1 2">
    <name type="scientific">Pseudomonas brassicacearum</name>
    <dbReference type="NCBI Taxonomy" id="930166"/>
    <lineage>
        <taxon>Bacteria</taxon>
        <taxon>Pseudomonadati</taxon>
        <taxon>Pseudomonadota</taxon>
        <taxon>Gammaproteobacteria</taxon>
        <taxon>Pseudomonadales</taxon>
        <taxon>Pseudomonadaceae</taxon>
        <taxon>Pseudomonas</taxon>
    </lineage>
</organism>
<reference evidence="1 2" key="1">
    <citation type="submission" date="2016-10" db="EMBL/GenBank/DDBJ databases">
        <title>Comparative genome analysis of multiple Pseudomonas spp. focuses on biocontrol and plant growth promoting traits.</title>
        <authorList>
            <person name="Tao X.-Y."/>
            <person name="Taylor C.G."/>
        </authorList>
    </citation>
    <scope>NUCLEOTIDE SEQUENCE [LARGE SCALE GENOMIC DNA]</scope>
    <source>
        <strain evidence="1 2">38D4</strain>
    </source>
</reference>
<gene>
    <name evidence="1" type="ORF">BK664_24585</name>
</gene>
<name>A0A423J7L7_9PSED</name>
<dbReference type="AlphaFoldDB" id="A0A423J7L7"/>
<comment type="caution">
    <text evidence="1">The sequence shown here is derived from an EMBL/GenBank/DDBJ whole genome shotgun (WGS) entry which is preliminary data.</text>
</comment>
<dbReference type="RefSeq" id="WP_123368041.1">
    <property type="nucleotide sequence ID" value="NZ_MOBO01000026.1"/>
</dbReference>
<dbReference type="EMBL" id="MOBO01000026">
    <property type="protein sequence ID" value="RON33680.1"/>
    <property type="molecule type" value="Genomic_DNA"/>
</dbReference>
<proteinExistence type="predicted"/>